<evidence type="ECO:0000313" key="1">
    <source>
        <dbReference type="EMBL" id="QIS00970.1"/>
    </source>
</evidence>
<dbReference type="AlphaFoldDB" id="A0A6G9XJE5"/>
<name>A0A6G9XJE5_NOCBR</name>
<protein>
    <recommendedName>
        <fullName evidence="3">PD-(D/E)XK endonuclease-like domain-containing protein</fullName>
    </recommendedName>
</protein>
<sequence>MTTFKPSVRRKTAGRNHYYVDGNGTRMPGVTTILGNGLPKKALINWAANATADAAVNGWDELAELPVATRLDRLKRARYNDRDAAAKRGTDVHGLAEQLVKGERVTVPEELRGHVEAYVRFLDDWDVELVLVEFVVASYRYGYAGTCDLIADLTMPDGRVVRWLLDIKTTRSGVYGETALQLAAYRYADVYLTADGTEEPLPVVERTGVVHVRADGYSLVPVTAGEQQLTVFRYVQQVARFDEESRGLIGDELTPPHPDGEIARVIYERSGQ</sequence>
<evidence type="ECO:0008006" key="3">
    <source>
        <dbReference type="Google" id="ProtNLM"/>
    </source>
</evidence>
<dbReference type="Proteomes" id="UP000501705">
    <property type="component" value="Chromosome"/>
</dbReference>
<evidence type="ECO:0000313" key="2">
    <source>
        <dbReference type="Proteomes" id="UP000501705"/>
    </source>
</evidence>
<gene>
    <name evidence="1" type="ORF">F5X71_00275</name>
</gene>
<organism evidence="1 2">
    <name type="scientific">Nocardia brasiliensis</name>
    <dbReference type="NCBI Taxonomy" id="37326"/>
    <lineage>
        <taxon>Bacteria</taxon>
        <taxon>Bacillati</taxon>
        <taxon>Actinomycetota</taxon>
        <taxon>Actinomycetes</taxon>
        <taxon>Mycobacteriales</taxon>
        <taxon>Nocardiaceae</taxon>
        <taxon>Nocardia</taxon>
    </lineage>
</organism>
<accession>A0A6G9XJE5</accession>
<proteinExistence type="predicted"/>
<dbReference type="RefSeq" id="WP_167460127.1">
    <property type="nucleotide sequence ID" value="NZ_CP046171.1"/>
</dbReference>
<reference evidence="1 2" key="1">
    <citation type="journal article" date="2019" name="ACS Chem. Biol.">
        <title>Identification and Mobilization of a Cryptic Antibiotic Biosynthesis Gene Locus from a Human-Pathogenic Nocardia Isolate.</title>
        <authorList>
            <person name="Herisse M."/>
            <person name="Ishida K."/>
            <person name="Porter J.L."/>
            <person name="Howden B."/>
            <person name="Hertweck C."/>
            <person name="Stinear T.P."/>
            <person name="Pidot S.J."/>
        </authorList>
    </citation>
    <scope>NUCLEOTIDE SEQUENCE [LARGE SCALE GENOMIC DNA]</scope>
    <source>
        <strain evidence="1 2">AUSMDU00024985</strain>
    </source>
</reference>
<dbReference type="EMBL" id="CP046171">
    <property type="protein sequence ID" value="QIS00970.1"/>
    <property type="molecule type" value="Genomic_DNA"/>
</dbReference>